<dbReference type="Pfam" id="PF01121">
    <property type="entry name" value="CoaE"/>
    <property type="match status" value="1"/>
</dbReference>
<evidence type="ECO:0000256" key="3">
    <source>
        <dbReference type="HAMAP-Rule" id="MF_00376"/>
    </source>
</evidence>
<dbReference type="CDD" id="cd02022">
    <property type="entry name" value="DPCK"/>
    <property type="match status" value="1"/>
</dbReference>
<dbReference type="InterPro" id="IPR001977">
    <property type="entry name" value="Depp_CoAkinase"/>
</dbReference>
<dbReference type="NCBIfam" id="TIGR00152">
    <property type="entry name" value="dephospho-CoA kinase"/>
    <property type="match status" value="1"/>
</dbReference>
<dbReference type="GO" id="GO:0016301">
    <property type="term" value="F:kinase activity"/>
    <property type="evidence" value="ECO:0007669"/>
    <property type="project" value="UniProtKB-KW"/>
</dbReference>
<keyword evidence="3" id="KW-0963">Cytoplasm</keyword>
<dbReference type="HAMAP" id="MF_00376">
    <property type="entry name" value="Dephospho_CoA_kinase"/>
    <property type="match status" value="1"/>
</dbReference>
<evidence type="ECO:0000256" key="2">
    <source>
        <dbReference type="ARBA" id="ARBA00022840"/>
    </source>
</evidence>
<keyword evidence="1 3" id="KW-0547">Nucleotide-binding</keyword>
<dbReference type="PROSITE" id="PS51219">
    <property type="entry name" value="DPCK"/>
    <property type="match status" value="1"/>
</dbReference>
<comment type="catalytic activity">
    <reaction evidence="3">
        <text>3'-dephospho-CoA + ATP = ADP + CoA + H(+)</text>
        <dbReference type="Rhea" id="RHEA:18245"/>
        <dbReference type="ChEBI" id="CHEBI:15378"/>
        <dbReference type="ChEBI" id="CHEBI:30616"/>
        <dbReference type="ChEBI" id="CHEBI:57287"/>
        <dbReference type="ChEBI" id="CHEBI:57328"/>
        <dbReference type="ChEBI" id="CHEBI:456216"/>
        <dbReference type="EC" id="2.7.1.24"/>
    </reaction>
</comment>
<evidence type="ECO:0000256" key="4">
    <source>
        <dbReference type="NCBIfam" id="TIGR00152"/>
    </source>
</evidence>
<keyword evidence="6" id="KW-1185">Reference proteome</keyword>
<comment type="caution">
    <text evidence="5">The sequence shown here is derived from an EMBL/GenBank/DDBJ whole genome shotgun (WGS) entry which is preliminary data.</text>
</comment>
<dbReference type="EC" id="2.7.1.24" evidence="3 4"/>
<dbReference type="InterPro" id="IPR027417">
    <property type="entry name" value="P-loop_NTPase"/>
</dbReference>
<evidence type="ECO:0000313" key="5">
    <source>
        <dbReference type="EMBL" id="GGP13332.1"/>
    </source>
</evidence>
<reference evidence="6" key="1">
    <citation type="journal article" date="2019" name="Int. J. Syst. Evol. Microbiol.">
        <title>The Global Catalogue of Microorganisms (GCM) 10K type strain sequencing project: providing services to taxonomists for standard genome sequencing and annotation.</title>
        <authorList>
            <consortium name="The Broad Institute Genomics Platform"/>
            <consortium name="The Broad Institute Genome Sequencing Center for Infectious Disease"/>
            <person name="Wu L."/>
            <person name="Ma J."/>
        </authorList>
    </citation>
    <scope>NUCLEOTIDE SEQUENCE [LARGE SCALE GENOMIC DNA]</scope>
    <source>
        <strain evidence="6">CGMCC 1.7693</strain>
    </source>
</reference>
<keyword evidence="2 3" id="KW-0067">ATP-binding</keyword>
<keyword evidence="3 5" id="KW-0418">Kinase</keyword>
<comment type="subcellular location">
    <subcellularLocation>
        <location evidence="3">Cytoplasm</location>
    </subcellularLocation>
</comment>
<evidence type="ECO:0000313" key="6">
    <source>
        <dbReference type="Proteomes" id="UP000641206"/>
    </source>
</evidence>
<dbReference type="EMBL" id="BMLW01000010">
    <property type="protein sequence ID" value="GGP13332.1"/>
    <property type="molecule type" value="Genomic_DNA"/>
</dbReference>
<dbReference type="PANTHER" id="PTHR10695:SF46">
    <property type="entry name" value="BIFUNCTIONAL COENZYME A SYNTHASE-RELATED"/>
    <property type="match status" value="1"/>
</dbReference>
<keyword evidence="3" id="KW-0173">Coenzyme A biosynthesis</keyword>
<dbReference type="PANTHER" id="PTHR10695">
    <property type="entry name" value="DEPHOSPHO-COA KINASE-RELATED"/>
    <property type="match status" value="1"/>
</dbReference>
<dbReference type="Proteomes" id="UP000641206">
    <property type="component" value="Unassembled WGS sequence"/>
</dbReference>
<dbReference type="SUPFAM" id="SSF52540">
    <property type="entry name" value="P-loop containing nucleoside triphosphate hydrolases"/>
    <property type="match status" value="1"/>
</dbReference>
<sequence length="200" mass="22726">MSLVIGLTGGIASGKSTVAKMFVDLDIPVIDADVIAREVVEPGEEPYNQVVRAFGEEILNPDGSINRPKLGSIIFTNEEKREQLNQIVHPAVRKRMLKKKEDYIEQGEKCIVLDIPLLFESKLTSLADKTLVVFVDEKTQLKRLMERNKLSEQEALNRIESQMPLKEKAKLADELIDNNHTVEESKKQLLYLLKKWSVIE</sequence>
<keyword evidence="3" id="KW-0808">Transferase</keyword>
<feature type="binding site" evidence="3">
    <location>
        <begin position="12"/>
        <end position="17"/>
    </location>
    <ligand>
        <name>ATP</name>
        <dbReference type="ChEBI" id="CHEBI:30616"/>
    </ligand>
</feature>
<proteinExistence type="inferred from homology"/>
<comment type="function">
    <text evidence="3">Catalyzes the phosphorylation of the 3'-hydroxyl group of dephosphocoenzyme A to form coenzyme A.</text>
</comment>
<gene>
    <name evidence="3 5" type="primary">coaE</name>
    <name evidence="5" type="ORF">GCM10011346_32900</name>
</gene>
<comment type="similarity">
    <text evidence="3">Belongs to the CoaE family.</text>
</comment>
<evidence type="ECO:0000256" key="1">
    <source>
        <dbReference type="ARBA" id="ARBA00022741"/>
    </source>
</evidence>
<dbReference type="Gene3D" id="3.40.50.300">
    <property type="entry name" value="P-loop containing nucleotide triphosphate hydrolases"/>
    <property type="match status" value="1"/>
</dbReference>
<protein>
    <recommendedName>
        <fullName evidence="3 4">Dephospho-CoA kinase</fullName>
        <ecNumber evidence="3 4">2.7.1.24</ecNumber>
    </recommendedName>
    <alternativeName>
        <fullName evidence="3">Dephosphocoenzyme A kinase</fullName>
    </alternativeName>
</protein>
<dbReference type="RefSeq" id="WP_188735434.1">
    <property type="nucleotide sequence ID" value="NZ_BMLW01000010.1"/>
</dbReference>
<comment type="pathway">
    <text evidence="3">Cofactor biosynthesis; coenzyme A biosynthesis; CoA from (R)-pantothenate: step 5/5.</text>
</comment>
<accession>A0ABQ2NY23</accession>
<name>A0ABQ2NY23_9BACI</name>
<organism evidence="5 6">
    <name type="scientific">Oceanobacillus neutriphilus</name>
    <dbReference type="NCBI Taxonomy" id="531815"/>
    <lineage>
        <taxon>Bacteria</taxon>
        <taxon>Bacillati</taxon>
        <taxon>Bacillota</taxon>
        <taxon>Bacilli</taxon>
        <taxon>Bacillales</taxon>
        <taxon>Bacillaceae</taxon>
        <taxon>Oceanobacillus</taxon>
    </lineage>
</organism>